<dbReference type="InterPro" id="IPR036047">
    <property type="entry name" value="F-box-like_dom_sf"/>
</dbReference>
<dbReference type="AlphaFoldDB" id="A0A8B8HQR3"/>
<dbReference type="Proteomes" id="UP001652626">
    <property type="component" value="Chromosome 9"/>
</dbReference>
<dbReference type="PROSITE" id="PS50181">
    <property type="entry name" value="FBOX"/>
    <property type="match status" value="1"/>
</dbReference>
<proteinExistence type="predicted"/>
<evidence type="ECO:0000256" key="1">
    <source>
        <dbReference type="ARBA" id="ARBA00022574"/>
    </source>
</evidence>
<reference evidence="5" key="1">
    <citation type="submission" date="2025-08" db="UniProtKB">
        <authorList>
            <consortium name="RefSeq"/>
        </authorList>
    </citation>
    <scope>IDENTIFICATION</scope>
    <source>
        <tissue evidence="5">Whole body</tissue>
    </source>
</reference>
<dbReference type="GeneID" id="113394181"/>
<protein>
    <submittedName>
        <fullName evidence="5">Uncharacterized protein LOC113394181</fullName>
    </submittedName>
</protein>
<keyword evidence="1" id="KW-0853">WD repeat</keyword>
<gene>
    <name evidence="5" type="primary">LOC113394181</name>
</gene>
<dbReference type="OrthoDB" id="6751058at2759"/>
<organism evidence="4 5">
    <name type="scientific">Vanessa tameamea</name>
    <name type="common">Kamehameha butterfly</name>
    <dbReference type="NCBI Taxonomy" id="334116"/>
    <lineage>
        <taxon>Eukaryota</taxon>
        <taxon>Metazoa</taxon>
        <taxon>Ecdysozoa</taxon>
        <taxon>Arthropoda</taxon>
        <taxon>Hexapoda</taxon>
        <taxon>Insecta</taxon>
        <taxon>Pterygota</taxon>
        <taxon>Neoptera</taxon>
        <taxon>Endopterygota</taxon>
        <taxon>Lepidoptera</taxon>
        <taxon>Glossata</taxon>
        <taxon>Ditrysia</taxon>
        <taxon>Papilionoidea</taxon>
        <taxon>Nymphalidae</taxon>
        <taxon>Nymphalinae</taxon>
        <taxon>Vanessa</taxon>
    </lineage>
</organism>
<evidence type="ECO:0000256" key="2">
    <source>
        <dbReference type="ARBA" id="ARBA00022737"/>
    </source>
</evidence>
<dbReference type="PANTHER" id="PTHR19872:SF7">
    <property type="entry name" value="F-BOX AND WD REPEAT DOMAIN CONTAINING PROTEIN 10B-RELATED"/>
    <property type="match status" value="1"/>
</dbReference>
<keyword evidence="2" id="KW-0677">Repeat</keyword>
<evidence type="ECO:0000313" key="5">
    <source>
        <dbReference type="RefSeq" id="XP_026487178.2"/>
    </source>
</evidence>
<accession>A0A8B8HQR3</accession>
<name>A0A8B8HQR3_VANTA</name>
<dbReference type="InterPro" id="IPR001810">
    <property type="entry name" value="F-box_dom"/>
</dbReference>
<dbReference type="RefSeq" id="XP_026487178.2">
    <property type="nucleotide sequence ID" value="XM_026631393.2"/>
</dbReference>
<dbReference type="Gene3D" id="1.20.1280.50">
    <property type="match status" value="1"/>
</dbReference>
<dbReference type="InterPro" id="IPR051075">
    <property type="entry name" value="SCF_subunit_WD-repeat"/>
</dbReference>
<sequence>MGCANQEHSKDELEFSKHLYETKCWFIRISWKNKKIFVLDLLDDISSIFTLSLLLKSIWNSRSKDAILSISEYKTWSSYDQVPLDHDRTVLMSSIQDIIMFNRKWFRSLDSGQQFLVLAELLSVAGGPIMWEVFKSAEKIYEQNLEQMKNLIECVVVNESPPEKKPINVEATKKEQTPRRKSSVTQILESSTYPLMNGQKELDTNLVLWATTIKTIKDHLKLEELEMTFTDGTKKRIWKVNRSKPENFETVDFIQLLPSAISKRILLYLPLTQLSDCARVNKYWAYLVDEFRAEFIARQKIDIELEKLRENMLRHEDSVYLLNNLTELKIKSGSASHAKIKDTSAYFKKSYPYSLVLEMNKAKQRRIAKLSFRNLTDLNNRLDIRGAADKNIRKWCNNICKINENNKGPEVRLNGGYF</sequence>
<evidence type="ECO:0000259" key="3">
    <source>
        <dbReference type="PROSITE" id="PS50181"/>
    </source>
</evidence>
<feature type="domain" description="F-box" evidence="3">
    <location>
        <begin position="251"/>
        <end position="299"/>
    </location>
</feature>
<keyword evidence="4" id="KW-1185">Reference proteome</keyword>
<dbReference type="OMA" id="KSIWNCR"/>
<dbReference type="SUPFAM" id="SSF81383">
    <property type="entry name" value="F-box domain"/>
    <property type="match status" value="1"/>
</dbReference>
<dbReference type="PANTHER" id="PTHR19872">
    <property type="entry name" value="UBIQUITIN LIGASE SPECIFICITY FACTOR/HREP PROTEIN"/>
    <property type="match status" value="1"/>
</dbReference>
<evidence type="ECO:0000313" key="4">
    <source>
        <dbReference type="Proteomes" id="UP001652626"/>
    </source>
</evidence>